<comment type="caution">
    <text evidence="3">The sequence shown here is derived from an EMBL/GenBank/DDBJ whole genome shotgun (WGS) entry which is preliminary data.</text>
</comment>
<organism evidence="3 4">
    <name type="scientific">Eumeta variegata</name>
    <name type="common">Bagworm moth</name>
    <name type="synonym">Eumeta japonica</name>
    <dbReference type="NCBI Taxonomy" id="151549"/>
    <lineage>
        <taxon>Eukaryota</taxon>
        <taxon>Metazoa</taxon>
        <taxon>Ecdysozoa</taxon>
        <taxon>Arthropoda</taxon>
        <taxon>Hexapoda</taxon>
        <taxon>Insecta</taxon>
        <taxon>Pterygota</taxon>
        <taxon>Neoptera</taxon>
        <taxon>Endopterygota</taxon>
        <taxon>Lepidoptera</taxon>
        <taxon>Glossata</taxon>
        <taxon>Ditrysia</taxon>
        <taxon>Tineoidea</taxon>
        <taxon>Psychidae</taxon>
        <taxon>Oiketicinae</taxon>
        <taxon>Eumeta</taxon>
    </lineage>
</organism>
<evidence type="ECO:0000313" key="3">
    <source>
        <dbReference type="EMBL" id="GBP94055.1"/>
    </source>
</evidence>
<keyword evidence="2" id="KW-0812">Transmembrane</keyword>
<dbReference type="AlphaFoldDB" id="A0A4C2A4Z8"/>
<keyword evidence="4" id="KW-1185">Reference proteome</keyword>
<evidence type="ECO:0000313" key="4">
    <source>
        <dbReference type="Proteomes" id="UP000299102"/>
    </source>
</evidence>
<evidence type="ECO:0000256" key="1">
    <source>
        <dbReference type="SAM" id="MobiDB-lite"/>
    </source>
</evidence>
<dbReference type="Proteomes" id="UP000299102">
    <property type="component" value="Unassembled WGS sequence"/>
</dbReference>
<feature type="transmembrane region" description="Helical" evidence="2">
    <location>
        <begin position="139"/>
        <end position="161"/>
    </location>
</feature>
<gene>
    <name evidence="3" type="ORF">EVAR_66446_1</name>
</gene>
<sequence length="273" mass="29533">MLDVYLSSPSRAGAAPHGRRRRRRETNYIEYEALAPRPALIALIETRILISKLFVLMPAPPRAPSPGRVAAFAPEVTRWREIVAVGNRRRPVPAYVNTNRTALVEQCERGEAGGARTGGVAPSVFSDGVFINRSRFMNMYSAAVLRGCTPLCGLLCAYALAMPFRVRDRLRRNPKSDNYLKLCKINSRRGTAAGNIDLSTEAARCGKLTRPSSRRRHRGVSRYIVIPHIAHLSGGVSAEADIGADGITRLGTSGSLSGGRGRRPAAGDGRGCG</sequence>
<proteinExistence type="predicted"/>
<evidence type="ECO:0000256" key="2">
    <source>
        <dbReference type="SAM" id="Phobius"/>
    </source>
</evidence>
<accession>A0A4C2A4Z8</accession>
<name>A0A4C2A4Z8_EUMVA</name>
<keyword evidence="2" id="KW-0472">Membrane</keyword>
<reference evidence="3 4" key="1">
    <citation type="journal article" date="2019" name="Commun. Biol.">
        <title>The bagworm genome reveals a unique fibroin gene that provides high tensile strength.</title>
        <authorList>
            <person name="Kono N."/>
            <person name="Nakamura H."/>
            <person name="Ohtoshi R."/>
            <person name="Tomita M."/>
            <person name="Numata K."/>
            <person name="Arakawa K."/>
        </authorList>
    </citation>
    <scope>NUCLEOTIDE SEQUENCE [LARGE SCALE GENOMIC DNA]</scope>
</reference>
<feature type="region of interest" description="Disordered" evidence="1">
    <location>
        <begin position="1"/>
        <end position="22"/>
    </location>
</feature>
<feature type="region of interest" description="Disordered" evidence="1">
    <location>
        <begin position="253"/>
        <end position="273"/>
    </location>
</feature>
<dbReference type="EMBL" id="BGZK01002453">
    <property type="protein sequence ID" value="GBP94055.1"/>
    <property type="molecule type" value="Genomic_DNA"/>
</dbReference>
<protein>
    <submittedName>
        <fullName evidence="3">Uncharacterized protein</fullName>
    </submittedName>
</protein>
<keyword evidence="2" id="KW-1133">Transmembrane helix</keyword>